<gene>
    <name evidence="1" type="ORF">OPV22_013901</name>
</gene>
<accession>A0AAV8R0F1</accession>
<organism evidence="1 2">
    <name type="scientific">Ensete ventricosum</name>
    <name type="common">Abyssinian banana</name>
    <name type="synonym">Musa ensete</name>
    <dbReference type="NCBI Taxonomy" id="4639"/>
    <lineage>
        <taxon>Eukaryota</taxon>
        <taxon>Viridiplantae</taxon>
        <taxon>Streptophyta</taxon>
        <taxon>Embryophyta</taxon>
        <taxon>Tracheophyta</taxon>
        <taxon>Spermatophyta</taxon>
        <taxon>Magnoliopsida</taxon>
        <taxon>Liliopsida</taxon>
        <taxon>Zingiberales</taxon>
        <taxon>Musaceae</taxon>
        <taxon>Ensete</taxon>
    </lineage>
</organism>
<dbReference type="SUPFAM" id="SSF51101">
    <property type="entry name" value="Mannose-binding lectins"/>
    <property type="match status" value="1"/>
</dbReference>
<sequence length="126" mass="13801">MATSPLPSPALLQGVLLQEEGVVDRITNIKICTGDNIEAIEITFTGSDLTETKGRCCSRYDLALQPLKQQLHHIRERPRWGRGGGDRGFAWDIGATDRITNIKIHAGDNIGAIEITFIGSDLTETK</sequence>
<dbReference type="EMBL" id="JAQQAF010000004">
    <property type="protein sequence ID" value="KAJ8492180.1"/>
    <property type="molecule type" value="Genomic_DNA"/>
</dbReference>
<keyword evidence="2" id="KW-1185">Reference proteome</keyword>
<dbReference type="InterPro" id="IPR036404">
    <property type="entry name" value="Jacalin-like_lectin_dom_sf"/>
</dbReference>
<name>A0AAV8R0F1_ENSVE</name>
<protein>
    <submittedName>
        <fullName evidence="1">Uncharacterized protein</fullName>
    </submittedName>
</protein>
<proteinExistence type="predicted"/>
<evidence type="ECO:0000313" key="2">
    <source>
        <dbReference type="Proteomes" id="UP001222027"/>
    </source>
</evidence>
<reference evidence="1 2" key="1">
    <citation type="submission" date="2022-12" db="EMBL/GenBank/DDBJ databases">
        <title>Chromosome-scale assembly of the Ensete ventricosum genome.</title>
        <authorList>
            <person name="Dussert Y."/>
            <person name="Stocks J."/>
            <person name="Wendawek A."/>
            <person name="Woldeyes F."/>
            <person name="Nichols R.A."/>
            <person name="Borrell J.S."/>
        </authorList>
    </citation>
    <scope>NUCLEOTIDE SEQUENCE [LARGE SCALE GENOMIC DNA]</scope>
    <source>
        <strain evidence="2">cv. Maze</strain>
        <tissue evidence="1">Seeds</tissue>
    </source>
</reference>
<comment type="caution">
    <text evidence="1">The sequence shown here is derived from an EMBL/GenBank/DDBJ whole genome shotgun (WGS) entry which is preliminary data.</text>
</comment>
<dbReference type="AlphaFoldDB" id="A0AAV8R0F1"/>
<evidence type="ECO:0000313" key="1">
    <source>
        <dbReference type="EMBL" id="KAJ8492180.1"/>
    </source>
</evidence>
<dbReference type="Proteomes" id="UP001222027">
    <property type="component" value="Unassembled WGS sequence"/>
</dbReference>